<evidence type="ECO:0000313" key="3">
    <source>
        <dbReference type="Proteomes" id="UP000824120"/>
    </source>
</evidence>
<dbReference type="OrthoDB" id="1103857at2759"/>
<organism evidence="2 3">
    <name type="scientific">Solanum commersonii</name>
    <name type="common">Commerson's wild potato</name>
    <name type="synonym">Commerson's nightshade</name>
    <dbReference type="NCBI Taxonomy" id="4109"/>
    <lineage>
        <taxon>Eukaryota</taxon>
        <taxon>Viridiplantae</taxon>
        <taxon>Streptophyta</taxon>
        <taxon>Embryophyta</taxon>
        <taxon>Tracheophyta</taxon>
        <taxon>Spermatophyta</taxon>
        <taxon>Magnoliopsida</taxon>
        <taxon>eudicotyledons</taxon>
        <taxon>Gunneridae</taxon>
        <taxon>Pentapetalae</taxon>
        <taxon>asterids</taxon>
        <taxon>lamiids</taxon>
        <taxon>Solanales</taxon>
        <taxon>Solanaceae</taxon>
        <taxon>Solanoideae</taxon>
        <taxon>Solaneae</taxon>
        <taxon>Solanum</taxon>
    </lineage>
</organism>
<sequence>MDVVGVERVELAAYQFKGVSRIWYEQRKKTRGEGAPLLGWNVFENAFLEHFFRRELREAKGKVGMLIGDRSFGLALSSASALAPRNKNDHRNQNSQNFRAKDSESQDSVAQVFTRNPLSGKCGKIHLRECSVGTNGCYKC</sequence>
<accession>A0A9J5Y3P4</accession>
<gene>
    <name evidence="2" type="ORF">H5410_036499</name>
</gene>
<proteinExistence type="predicted"/>
<name>A0A9J5Y3P4_SOLCO</name>
<dbReference type="AlphaFoldDB" id="A0A9J5Y3P4"/>
<keyword evidence="3" id="KW-1185">Reference proteome</keyword>
<evidence type="ECO:0000313" key="2">
    <source>
        <dbReference type="EMBL" id="KAG5595267.1"/>
    </source>
</evidence>
<feature type="region of interest" description="Disordered" evidence="1">
    <location>
        <begin position="83"/>
        <end position="106"/>
    </location>
</feature>
<comment type="caution">
    <text evidence="2">The sequence shown here is derived from an EMBL/GenBank/DDBJ whole genome shotgun (WGS) entry which is preliminary data.</text>
</comment>
<evidence type="ECO:0000256" key="1">
    <source>
        <dbReference type="SAM" id="MobiDB-lite"/>
    </source>
</evidence>
<dbReference type="EMBL" id="JACXVP010000007">
    <property type="protein sequence ID" value="KAG5595267.1"/>
    <property type="molecule type" value="Genomic_DNA"/>
</dbReference>
<protein>
    <submittedName>
        <fullName evidence="2">Uncharacterized protein</fullName>
    </submittedName>
</protein>
<dbReference type="Proteomes" id="UP000824120">
    <property type="component" value="Chromosome 7"/>
</dbReference>
<reference evidence="2 3" key="1">
    <citation type="submission" date="2020-09" db="EMBL/GenBank/DDBJ databases">
        <title>De no assembly of potato wild relative species, Solanum commersonii.</title>
        <authorList>
            <person name="Cho K."/>
        </authorList>
    </citation>
    <scope>NUCLEOTIDE SEQUENCE [LARGE SCALE GENOMIC DNA]</scope>
    <source>
        <strain evidence="2">LZ3.2</strain>
        <tissue evidence="2">Leaf</tissue>
    </source>
</reference>